<evidence type="ECO:0000313" key="13">
    <source>
        <dbReference type="Proteomes" id="UP001604277"/>
    </source>
</evidence>
<feature type="compositionally biased region" description="Basic and acidic residues" evidence="11">
    <location>
        <begin position="919"/>
        <end position="930"/>
    </location>
</feature>
<dbReference type="InterPro" id="IPR016024">
    <property type="entry name" value="ARM-type_fold"/>
</dbReference>
<evidence type="ECO:0000256" key="8">
    <source>
        <dbReference type="ARBA" id="ARBA00023163"/>
    </source>
</evidence>
<dbReference type="InterPro" id="IPR000357">
    <property type="entry name" value="HEAT"/>
</dbReference>
<dbReference type="InterPro" id="IPR038739">
    <property type="entry name" value="ARMC8/Vid28"/>
</dbReference>
<name>A0ABD1X5I8_9LAMI</name>
<dbReference type="SUPFAM" id="SSF48371">
    <property type="entry name" value="ARM repeat"/>
    <property type="match status" value="1"/>
</dbReference>
<evidence type="ECO:0000256" key="4">
    <source>
        <dbReference type="ARBA" id="ARBA00022737"/>
    </source>
</evidence>
<proteinExistence type="predicted"/>
<keyword evidence="13" id="KW-1185">Reference proteome</keyword>
<dbReference type="InterPro" id="IPR011989">
    <property type="entry name" value="ARM-like"/>
</dbReference>
<comment type="subunit">
    <text evidence="10">Heterotrimeric transcription factor composed of three components, NF-YA, NF-YB and NF-YC. NF-YB and NF-YC must interact and dimerize for NF-YA association and DNA binding.</text>
</comment>
<dbReference type="InterPro" id="IPR000225">
    <property type="entry name" value="Armadillo"/>
</dbReference>
<evidence type="ECO:0000256" key="10">
    <source>
        <dbReference type="ARBA" id="ARBA00025911"/>
    </source>
</evidence>
<keyword evidence="7" id="KW-0010">Activator</keyword>
<gene>
    <name evidence="12" type="ORF">Fot_01966</name>
</gene>
<dbReference type="Gene3D" id="1.25.10.10">
    <property type="entry name" value="Leucine-rich Repeat Variant"/>
    <property type="match status" value="2"/>
</dbReference>
<dbReference type="PANTHER" id="PTHR15651">
    <property type="entry name" value="ARMADILLO REPEAT-CONTAINING PROTEIN 8"/>
    <property type="match status" value="1"/>
</dbReference>
<comment type="subcellular location">
    <subcellularLocation>
        <location evidence="2">Cytoplasm</location>
    </subcellularLocation>
    <subcellularLocation>
        <location evidence="1">Nucleus</location>
    </subcellularLocation>
</comment>
<dbReference type="AlphaFoldDB" id="A0ABD1X5I8"/>
<dbReference type="Pfam" id="PF00514">
    <property type="entry name" value="Arm"/>
    <property type="match status" value="2"/>
</dbReference>
<dbReference type="FunFam" id="1.25.10.10:FF:000416">
    <property type="entry name" value="Armadillo repeat-containing protein 8"/>
    <property type="match status" value="1"/>
</dbReference>
<feature type="region of interest" description="Disordered" evidence="11">
    <location>
        <begin position="740"/>
        <end position="813"/>
    </location>
</feature>
<dbReference type="PROSITE" id="PS51152">
    <property type="entry name" value="NFYA_HAP2_2"/>
    <property type="match status" value="1"/>
</dbReference>
<dbReference type="GO" id="GO:0005634">
    <property type="term" value="C:nucleus"/>
    <property type="evidence" value="ECO:0007669"/>
    <property type="project" value="UniProtKB-SubCell"/>
</dbReference>
<evidence type="ECO:0000313" key="12">
    <source>
        <dbReference type="EMBL" id="KAL2557227.1"/>
    </source>
</evidence>
<dbReference type="InterPro" id="IPR001289">
    <property type="entry name" value="NFYA"/>
</dbReference>
<dbReference type="PROSITE" id="PS00686">
    <property type="entry name" value="NFYA_HAP2_1"/>
    <property type="match status" value="1"/>
</dbReference>
<sequence>MPTSAPPPSNYPSRSEDLIGRLNSLHAPYEAKLKALRELKNQIIGNRTKKLAFLKLGAVPSVVSILSSAIAENGGGANLEFNESVIIQSAAAIGSFACGLDAGVKAVLDTRAFPLLFGLISHPNEKVVDASARSLKLIYQSKLAPKYDFFQEKNMDFLLSLLNSKNENVTGLGASIITHSCHTCTEQQTLSESGVIKKLISLLGGSLIQRDASLESLGAIIKENPVVVSKFMGPENGRALNVVTELTKDRNPRTRLLACVCLILIKNSSTCYLQDAGIKTKLILILLELIDDPGQVGDEAPFALSSLIAEKEDLQKIAFDSNVVDRLCNHVEKGPFQAKRLQGIFLALGDLCSKLECCRDRLLYLKAINFLTDALTHDSPEVRAAACICLKNVSRSVKNLSAGHFMNEAVIIPLVQLLHDTCTSVQIAALGAISNIVVDFTVHKSTFIQCGGVKQLVQLSKSMDSTIRVNAVWALKNLMFLVNSTCKEEILSELSPSMLISLICDPETSVQEQALALVCNLVDGPIDSVEYVFAEEGLLLNAIGRQLQSASKVEVVIQGMYVLSNVASGNEFHKEAVMNLLFPQAGSDTQTILIKFLQSTDSRLRTASVWTLVNLTSSPGANSRVMKLQTAGIVSQLKNMFNDPCLDVKQRGSDSTVIAGPTRRVLGPPKATRPPIVARVNEACKSVLRRNQGSMQSNSKNSNPRESSFYDVSNSTLFSEPWWKKTGYSSFPTVMMQKNASDSSSFEQSMDGQSLSESGTNEEDAAAAKQSRCTIPRHPDRDYGVEDPNLPQGSLTIRPRSDDSLVQPPRPEVVGNSIAYPSNLHDPYYGGMMAAYGQALVPPHLYDKHQARMPLPLEMAQEPVYVNAKQYHGILRRRQLRAKAELEKKSITSRKPYLHESRHQHALRRARSSGGRFAKKSDSDTSKRTESGSAISSLSISSSRSEPLPLEFNESKVHDIQHLHGNDLSNFRKRTNLQEPAYESRFGERWDGRTSGQQW</sequence>
<accession>A0ABD1X5I8</accession>
<reference evidence="13" key="1">
    <citation type="submission" date="2024-07" db="EMBL/GenBank/DDBJ databases">
        <title>Two chromosome-level genome assemblies of Korean endemic species Abeliophyllum distichum and Forsythia ovata (Oleaceae).</title>
        <authorList>
            <person name="Jang H."/>
        </authorList>
    </citation>
    <scope>NUCLEOTIDE SEQUENCE [LARGE SCALE GENOMIC DNA]</scope>
</reference>
<keyword evidence="8" id="KW-0804">Transcription</keyword>
<keyword evidence="9" id="KW-0539">Nucleus</keyword>
<evidence type="ECO:0000256" key="2">
    <source>
        <dbReference type="ARBA" id="ARBA00004496"/>
    </source>
</evidence>
<dbReference type="InterPro" id="IPR018362">
    <property type="entry name" value="CCAAT-binding_factor_CS"/>
</dbReference>
<dbReference type="Pfam" id="PF02045">
    <property type="entry name" value="CBFB_NFYA"/>
    <property type="match status" value="1"/>
</dbReference>
<evidence type="ECO:0000256" key="1">
    <source>
        <dbReference type="ARBA" id="ARBA00004123"/>
    </source>
</evidence>
<evidence type="ECO:0000256" key="7">
    <source>
        <dbReference type="ARBA" id="ARBA00023159"/>
    </source>
</evidence>
<dbReference type="PRINTS" id="PR00616">
    <property type="entry name" value="CCAATSUBUNTB"/>
</dbReference>
<dbReference type="Gene3D" id="6.10.250.2430">
    <property type="match status" value="1"/>
</dbReference>
<evidence type="ECO:0000256" key="11">
    <source>
        <dbReference type="SAM" id="MobiDB-lite"/>
    </source>
</evidence>
<keyword evidence="4" id="KW-0677">Repeat</keyword>
<dbReference type="SMART" id="SM00185">
    <property type="entry name" value="ARM"/>
    <property type="match status" value="5"/>
</dbReference>
<dbReference type="EMBL" id="JBFOLJ010000001">
    <property type="protein sequence ID" value="KAL2557227.1"/>
    <property type="molecule type" value="Genomic_DNA"/>
</dbReference>
<feature type="compositionally biased region" description="Polar residues" evidence="11">
    <location>
        <begin position="740"/>
        <end position="759"/>
    </location>
</feature>
<comment type="caution">
    <text evidence="12">The sequence shown here is derived from an EMBL/GenBank/DDBJ whole genome shotgun (WGS) entry which is preliminary data.</text>
</comment>
<dbReference type="PANTHER" id="PTHR15651:SF7">
    <property type="entry name" value="ARMADILLO REPEAT-CONTAINING PROTEIN 8"/>
    <property type="match status" value="1"/>
</dbReference>
<evidence type="ECO:0000256" key="5">
    <source>
        <dbReference type="ARBA" id="ARBA00023015"/>
    </source>
</evidence>
<keyword evidence="5" id="KW-0805">Transcription regulation</keyword>
<protein>
    <submittedName>
        <fullName evidence="12">Armadillo repeat-containing protein 8</fullName>
    </submittedName>
</protein>
<evidence type="ECO:0000256" key="9">
    <source>
        <dbReference type="ARBA" id="ARBA00023242"/>
    </source>
</evidence>
<organism evidence="12 13">
    <name type="scientific">Forsythia ovata</name>
    <dbReference type="NCBI Taxonomy" id="205694"/>
    <lineage>
        <taxon>Eukaryota</taxon>
        <taxon>Viridiplantae</taxon>
        <taxon>Streptophyta</taxon>
        <taxon>Embryophyta</taxon>
        <taxon>Tracheophyta</taxon>
        <taxon>Spermatophyta</taxon>
        <taxon>Magnoliopsida</taxon>
        <taxon>eudicotyledons</taxon>
        <taxon>Gunneridae</taxon>
        <taxon>Pentapetalae</taxon>
        <taxon>asterids</taxon>
        <taxon>lamiids</taxon>
        <taxon>Lamiales</taxon>
        <taxon>Oleaceae</taxon>
        <taxon>Forsythieae</taxon>
        <taxon>Forsythia</taxon>
    </lineage>
</organism>
<evidence type="ECO:0000256" key="6">
    <source>
        <dbReference type="ARBA" id="ARBA00023125"/>
    </source>
</evidence>
<dbReference type="GO" id="GO:0003677">
    <property type="term" value="F:DNA binding"/>
    <property type="evidence" value="ECO:0007669"/>
    <property type="project" value="UniProtKB-KW"/>
</dbReference>
<dbReference type="SMART" id="SM00521">
    <property type="entry name" value="CBF"/>
    <property type="match status" value="1"/>
</dbReference>
<dbReference type="GO" id="GO:0005737">
    <property type="term" value="C:cytoplasm"/>
    <property type="evidence" value="ECO:0007669"/>
    <property type="project" value="UniProtKB-SubCell"/>
</dbReference>
<dbReference type="Proteomes" id="UP001604277">
    <property type="component" value="Unassembled WGS sequence"/>
</dbReference>
<feature type="compositionally biased region" description="Low complexity" evidence="11">
    <location>
        <begin position="931"/>
        <end position="940"/>
    </location>
</feature>
<evidence type="ECO:0000256" key="3">
    <source>
        <dbReference type="ARBA" id="ARBA00022490"/>
    </source>
</evidence>
<dbReference type="Pfam" id="PF02985">
    <property type="entry name" value="HEAT"/>
    <property type="match status" value="1"/>
</dbReference>
<keyword evidence="3" id="KW-0963">Cytoplasm</keyword>
<feature type="region of interest" description="Disordered" evidence="11">
    <location>
        <begin position="891"/>
        <end position="940"/>
    </location>
</feature>
<feature type="region of interest" description="Disordered" evidence="11">
    <location>
        <begin position="689"/>
        <end position="710"/>
    </location>
</feature>
<keyword evidence="6" id="KW-0238">DNA-binding</keyword>